<comment type="caution">
    <text evidence="5">The sequence shown here is derived from an EMBL/GenBank/DDBJ whole genome shotgun (WGS) entry which is preliminary data.</text>
</comment>
<evidence type="ECO:0000259" key="4">
    <source>
        <dbReference type="PROSITE" id="PS01124"/>
    </source>
</evidence>
<feature type="domain" description="HTH araC/xylS-type" evidence="4">
    <location>
        <begin position="299"/>
        <end position="397"/>
    </location>
</feature>
<name>A0ABR7N024_9FIRM</name>
<evidence type="ECO:0000313" key="6">
    <source>
        <dbReference type="Proteomes" id="UP000606193"/>
    </source>
</evidence>
<reference evidence="5 6" key="1">
    <citation type="submission" date="2020-08" db="EMBL/GenBank/DDBJ databases">
        <title>Genome public.</title>
        <authorList>
            <person name="Liu C."/>
            <person name="Sun Q."/>
        </authorList>
    </citation>
    <scope>NUCLEOTIDE SEQUENCE [LARGE SCALE GENOMIC DNA]</scope>
    <source>
        <strain evidence="5 6">NSJ-37</strain>
    </source>
</reference>
<evidence type="ECO:0000313" key="5">
    <source>
        <dbReference type="EMBL" id="MBC8561955.1"/>
    </source>
</evidence>
<dbReference type="PRINTS" id="PR00032">
    <property type="entry name" value="HTHARAC"/>
</dbReference>
<dbReference type="RefSeq" id="WP_249297533.1">
    <property type="nucleotide sequence ID" value="NZ_JACRSX010000003.1"/>
</dbReference>
<dbReference type="PROSITE" id="PS01124">
    <property type="entry name" value="HTH_ARAC_FAMILY_2"/>
    <property type="match status" value="1"/>
</dbReference>
<dbReference type="PANTHER" id="PTHR43280">
    <property type="entry name" value="ARAC-FAMILY TRANSCRIPTIONAL REGULATOR"/>
    <property type="match status" value="1"/>
</dbReference>
<evidence type="ECO:0000256" key="2">
    <source>
        <dbReference type="ARBA" id="ARBA00023125"/>
    </source>
</evidence>
<dbReference type="SMART" id="SM00342">
    <property type="entry name" value="HTH_ARAC"/>
    <property type="match status" value="1"/>
</dbReference>
<evidence type="ECO:0000256" key="1">
    <source>
        <dbReference type="ARBA" id="ARBA00023015"/>
    </source>
</evidence>
<protein>
    <submittedName>
        <fullName evidence="5">Helix-turn-helix domain-containing protein</fullName>
    </submittedName>
</protein>
<dbReference type="InterPro" id="IPR009057">
    <property type="entry name" value="Homeodomain-like_sf"/>
</dbReference>
<keyword evidence="2" id="KW-0238">DNA-binding</keyword>
<sequence>MQLTDYDYICNMIGSLSGIPVRIYKEDTVVFYYSTVNLVKDPVSIYQSDILAISDRIGYFLTDHFSYYGIINTDEYKIVIGPTRQVSDSTPAFRELASRLDIPKEDMDDFIIAMHQIVHIPLERLMQILCFLNYALNNEKFFLQDYFIDDSPQEKLNEAMTRQDADRIFSNNLPEQNILLHNTYDLERNIMNMIRKGDSVSLSELLKKSSGFNIGMMADNPLRQSKNTFIVIATLASRSAIQGGMDPDDAFTLSDEYIQKCELLNDFYQINNLRYLMMMDFTKHVNQLQEGSQTSQLVAAVTNYINHHISEPITVEAMSKEFFMSRSYLSKRFKAESNITLTDFILSKKTEEAKRLLRYTNNSLTAISLYLGFSSPGHFSRVFRKYVSITPNEYRKKYIN</sequence>
<dbReference type="InterPro" id="IPR018060">
    <property type="entry name" value="HTH_AraC"/>
</dbReference>
<evidence type="ECO:0000256" key="3">
    <source>
        <dbReference type="ARBA" id="ARBA00023163"/>
    </source>
</evidence>
<dbReference type="Pfam" id="PF12833">
    <property type="entry name" value="HTH_18"/>
    <property type="match status" value="1"/>
</dbReference>
<accession>A0ABR7N024</accession>
<dbReference type="Gene3D" id="1.10.10.60">
    <property type="entry name" value="Homeodomain-like"/>
    <property type="match status" value="2"/>
</dbReference>
<keyword evidence="6" id="KW-1185">Reference proteome</keyword>
<dbReference type="InterPro" id="IPR020449">
    <property type="entry name" value="Tscrpt_reg_AraC-type_HTH"/>
</dbReference>
<keyword evidence="3" id="KW-0804">Transcription</keyword>
<dbReference type="EMBL" id="JACRSX010000003">
    <property type="protein sequence ID" value="MBC8561955.1"/>
    <property type="molecule type" value="Genomic_DNA"/>
</dbReference>
<dbReference type="Proteomes" id="UP000606193">
    <property type="component" value="Unassembled WGS sequence"/>
</dbReference>
<dbReference type="PANTHER" id="PTHR43280:SF2">
    <property type="entry name" value="HTH-TYPE TRANSCRIPTIONAL REGULATOR EXSA"/>
    <property type="match status" value="1"/>
</dbReference>
<dbReference type="SUPFAM" id="SSF46689">
    <property type="entry name" value="Homeodomain-like"/>
    <property type="match status" value="2"/>
</dbReference>
<gene>
    <name evidence="5" type="ORF">H8704_04795</name>
</gene>
<proteinExistence type="predicted"/>
<organism evidence="5 6">
    <name type="scientific">Jutongia huaianensis</name>
    <dbReference type="NCBI Taxonomy" id="2763668"/>
    <lineage>
        <taxon>Bacteria</taxon>
        <taxon>Bacillati</taxon>
        <taxon>Bacillota</taxon>
        <taxon>Clostridia</taxon>
        <taxon>Lachnospirales</taxon>
        <taxon>Lachnospiraceae</taxon>
        <taxon>Jutongia</taxon>
    </lineage>
</organism>
<keyword evidence="1" id="KW-0805">Transcription regulation</keyword>